<comment type="caution">
    <text evidence="2">The sequence shown here is derived from an EMBL/GenBank/DDBJ whole genome shotgun (WGS) entry which is preliminary data.</text>
</comment>
<evidence type="ECO:0000313" key="2">
    <source>
        <dbReference type="EMBL" id="KAK9721960.1"/>
    </source>
</evidence>
<gene>
    <name evidence="2" type="ORF">QE152_g19918</name>
</gene>
<evidence type="ECO:0000259" key="1">
    <source>
        <dbReference type="Pfam" id="PF03184"/>
    </source>
</evidence>
<dbReference type="GO" id="GO:0004519">
    <property type="term" value="F:endonuclease activity"/>
    <property type="evidence" value="ECO:0007669"/>
    <property type="project" value="UniProtKB-KW"/>
</dbReference>
<sequence length="106" mass="12254">MSLNLPGKILILDGHASYKDLDVIEFARKNHIHMLSTPPYTTHELQPRDHTFMMPFKSAYKDACASWMRSYPGVRISEYEIAGFVASAFKRCMCLVDEIVSWRKNQ</sequence>
<dbReference type="AlphaFoldDB" id="A0AAW1KNX3"/>
<evidence type="ECO:0000313" key="3">
    <source>
        <dbReference type="Proteomes" id="UP001458880"/>
    </source>
</evidence>
<dbReference type="EMBL" id="JASPKY010000193">
    <property type="protein sequence ID" value="KAK9721960.1"/>
    <property type="molecule type" value="Genomic_DNA"/>
</dbReference>
<keyword evidence="2" id="KW-0255">Endonuclease</keyword>
<dbReference type="GO" id="GO:0003676">
    <property type="term" value="F:nucleic acid binding"/>
    <property type="evidence" value="ECO:0007669"/>
    <property type="project" value="InterPro"/>
</dbReference>
<keyword evidence="2" id="KW-0540">Nuclease</keyword>
<dbReference type="Proteomes" id="UP001458880">
    <property type="component" value="Unassembled WGS sequence"/>
</dbReference>
<organism evidence="2 3">
    <name type="scientific">Popillia japonica</name>
    <name type="common">Japanese beetle</name>
    <dbReference type="NCBI Taxonomy" id="7064"/>
    <lineage>
        <taxon>Eukaryota</taxon>
        <taxon>Metazoa</taxon>
        <taxon>Ecdysozoa</taxon>
        <taxon>Arthropoda</taxon>
        <taxon>Hexapoda</taxon>
        <taxon>Insecta</taxon>
        <taxon>Pterygota</taxon>
        <taxon>Neoptera</taxon>
        <taxon>Endopterygota</taxon>
        <taxon>Coleoptera</taxon>
        <taxon>Polyphaga</taxon>
        <taxon>Scarabaeiformia</taxon>
        <taxon>Scarabaeidae</taxon>
        <taxon>Rutelinae</taxon>
        <taxon>Popillia</taxon>
    </lineage>
</organism>
<accession>A0AAW1KNX3</accession>
<feature type="domain" description="DDE-1" evidence="1">
    <location>
        <begin position="9"/>
        <end position="68"/>
    </location>
</feature>
<keyword evidence="3" id="KW-1185">Reference proteome</keyword>
<proteinExistence type="predicted"/>
<keyword evidence="2" id="KW-0378">Hydrolase</keyword>
<dbReference type="InterPro" id="IPR004875">
    <property type="entry name" value="DDE_SF_endonuclease_dom"/>
</dbReference>
<reference evidence="2 3" key="1">
    <citation type="journal article" date="2024" name="BMC Genomics">
        <title>De novo assembly and annotation of Popillia japonica's genome with initial clues to its potential as an invasive pest.</title>
        <authorList>
            <person name="Cucini C."/>
            <person name="Boschi S."/>
            <person name="Funari R."/>
            <person name="Cardaioli E."/>
            <person name="Iannotti N."/>
            <person name="Marturano G."/>
            <person name="Paoli F."/>
            <person name="Bruttini M."/>
            <person name="Carapelli A."/>
            <person name="Frati F."/>
            <person name="Nardi F."/>
        </authorList>
    </citation>
    <scope>NUCLEOTIDE SEQUENCE [LARGE SCALE GENOMIC DNA]</scope>
    <source>
        <strain evidence="2">DMR45628</strain>
    </source>
</reference>
<protein>
    <submittedName>
        <fullName evidence="2">DDE superfamily endonuclease</fullName>
    </submittedName>
</protein>
<dbReference type="Pfam" id="PF03184">
    <property type="entry name" value="DDE_1"/>
    <property type="match status" value="1"/>
</dbReference>
<name>A0AAW1KNX3_POPJA</name>